<evidence type="ECO:0000313" key="3">
    <source>
        <dbReference type="Proteomes" id="UP001151760"/>
    </source>
</evidence>
<proteinExistence type="predicted"/>
<reference evidence="2" key="2">
    <citation type="submission" date="2022-01" db="EMBL/GenBank/DDBJ databases">
        <authorList>
            <person name="Yamashiro T."/>
            <person name="Shiraishi A."/>
            <person name="Satake H."/>
            <person name="Nakayama K."/>
        </authorList>
    </citation>
    <scope>NUCLEOTIDE SEQUENCE</scope>
</reference>
<accession>A0ABQ5HKL3</accession>
<feature type="non-terminal residue" evidence="2">
    <location>
        <position position="240"/>
    </location>
</feature>
<feature type="coiled-coil region" evidence="1">
    <location>
        <begin position="210"/>
        <end position="237"/>
    </location>
</feature>
<reference evidence="2" key="1">
    <citation type="journal article" date="2022" name="Int. J. Mol. Sci.">
        <title>Draft Genome of Tanacetum Coccineum: Genomic Comparison of Closely Related Tanacetum-Family Plants.</title>
        <authorList>
            <person name="Yamashiro T."/>
            <person name="Shiraishi A."/>
            <person name="Nakayama K."/>
            <person name="Satake H."/>
        </authorList>
    </citation>
    <scope>NUCLEOTIDE SEQUENCE</scope>
</reference>
<comment type="caution">
    <text evidence="2">The sequence shown here is derived from an EMBL/GenBank/DDBJ whole genome shotgun (WGS) entry which is preliminary data.</text>
</comment>
<name>A0ABQ5HKL3_9ASTR</name>
<protein>
    <submittedName>
        <fullName evidence="2">Uncharacterized protein</fullName>
    </submittedName>
</protein>
<gene>
    <name evidence="2" type="ORF">Tco_1070162</name>
</gene>
<evidence type="ECO:0000256" key="1">
    <source>
        <dbReference type="SAM" id="Coils"/>
    </source>
</evidence>
<keyword evidence="1" id="KW-0175">Coiled coil</keyword>
<keyword evidence="3" id="KW-1185">Reference proteome</keyword>
<dbReference type="Proteomes" id="UP001151760">
    <property type="component" value="Unassembled WGS sequence"/>
</dbReference>
<evidence type="ECO:0000313" key="2">
    <source>
        <dbReference type="EMBL" id="GJT88445.1"/>
    </source>
</evidence>
<sequence length="240" mass="26739">MMSFLTAVVTSRYLTTNNQLRTSSNPRQQATIYDGKVTVQPVQGRQTTYAAGTTRKYTPGASGSNTGKQQTVICYNCMPKRKRDEKWFNDKVLLVQAQASGQVLTEEEIAFLADPGLPDTQTSQTVITHNAAYQVDDLDAYDSDCDEINSAKIALMANLSRNGSDALIEYLSETQQETVQNSNSSAQQDALILSMFEQLNTQVMNCTNVNLEYKSANKALTTELDRYKEEVKDLKEMQNV</sequence>
<organism evidence="2 3">
    <name type="scientific">Tanacetum coccineum</name>
    <dbReference type="NCBI Taxonomy" id="301880"/>
    <lineage>
        <taxon>Eukaryota</taxon>
        <taxon>Viridiplantae</taxon>
        <taxon>Streptophyta</taxon>
        <taxon>Embryophyta</taxon>
        <taxon>Tracheophyta</taxon>
        <taxon>Spermatophyta</taxon>
        <taxon>Magnoliopsida</taxon>
        <taxon>eudicotyledons</taxon>
        <taxon>Gunneridae</taxon>
        <taxon>Pentapetalae</taxon>
        <taxon>asterids</taxon>
        <taxon>campanulids</taxon>
        <taxon>Asterales</taxon>
        <taxon>Asteraceae</taxon>
        <taxon>Asteroideae</taxon>
        <taxon>Anthemideae</taxon>
        <taxon>Anthemidinae</taxon>
        <taxon>Tanacetum</taxon>
    </lineage>
</organism>
<dbReference type="EMBL" id="BQNB010019732">
    <property type="protein sequence ID" value="GJT88445.1"/>
    <property type="molecule type" value="Genomic_DNA"/>
</dbReference>